<dbReference type="PANTHER" id="PTHR11092:SF0">
    <property type="entry name" value="EPIMERASE FAMILY PROTEIN SDR39U1"/>
    <property type="match status" value="1"/>
</dbReference>
<sequence>MKKTVLITGGTGLIGRRLTEMLLERDYRVAYLSRSEDKSYPDVSVYHWDIKKEAVDPRALDSMDYLVHLAGAGIADERWTDERKKVIIESRTESIELLAHIMKAQGQRPKAFVSSSAVGYYGADTGNVKHTEQSPPGSDFLAEVTKKWEEAAECVHELGVRTVKLRTGVVLSDKDGALPRIAAPARYGFGAPLGDGTQWMSWIHIDDMCRLYIEALENENWEGVYNGVASPPVTNAELTRLICEVLDRPQWIPRVPEFALDFAFGEMAEVVLGSSYVENARLRTTDFKYQFPDLKEALHDLLLKK</sequence>
<feature type="domain" description="DUF1731" evidence="3">
    <location>
        <begin position="255"/>
        <end position="301"/>
    </location>
</feature>
<dbReference type="EMBL" id="WHLY01000002">
    <property type="protein sequence ID" value="MPR34601.1"/>
    <property type="molecule type" value="Genomic_DNA"/>
</dbReference>
<dbReference type="InterPro" id="IPR036291">
    <property type="entry name" value="NAD(P)-bd_dom_sf"/>
</dbReference>
<evidence type="ECO:0000256" key="1">
    <source>
        <dbReference type="ARBA" id="ARBA00009353"/>
    </source>
</evidence>
<keyword evidence="5" id="KW-1185">Reference proteome</keyword>
<proteinExistence type="inferred from homology"/>
<evidence type="ECO:0000259" key="3">
    <source>
        <dbReference type="Pfam" id="PF08338"/>
    </source>
</evidence>
<gene>
    <name evidence="4" type="ORF">GBK04_14855</name>
</gene>
<comment type="similarity">
    <text evidence="1">Belongs to the NAD(P)-dependent epimerase/dehydratase family. SDR39U1 subfamily.</text>
</comment>
<dbReference type="Proteomes" id="UP000479293">
    <property type="component" value="Unassembled WGS sequence"/>
</dbReference>
<evidence type="ECO:0000259" key="2">
    <source>
        <dbReference type="Pfam" id="PF01370"/>
    </source>
</evidence>
<name>A0A7C9BGQ7_9BACT</name>
<dbReference type="Pfam" id="PF08338">
    <property type="entry name" value="DUF1731"/>
    <property type="match status" value="1"/>
</dbReference>
<comment type="caution">
    <text evidence="4">The sequence shown here is derived from an EMBL/GenBank/DDBJ whole genome shotgun (WGS) entry which is preliminary data.</text>
</comment>
<protein>
    <submittedName>
        <fullName evidence="4">TIGR01777 family protein</fullName>
    </submittedName>
</protein>
<dbReference type="CDD" id="cd05242">
    <property type="entry name" value="SDR_a8"/>
    <property type="match status" value="1"/>
</dbReference>
<dbReference type="InterPro" id="IPR001509">
    <property type="entry name" value="Epimerase_deHydtase"/>
</dbReference>
<dbReference type="PANTHER" id="PTHR11092">
    <property type="entry name" value="SUGAR NUCLEOTIDE EPIMERASE RELATED"/>
    <property type="match status" value="1"/>
</dbReference>
<organism evidence="4 5">
    <name type="scientific">Salmonirosea aquatica</name>
    <dbReference type="NCBI Taxonomy" id="2654236"/>
    <lineage>
        <taxon>Bacteria</taxon>
        <taxon>Pseudomonadati</taxon>
        <taxon>Bacteroidota</taxon>
        <taxon>Cytophagia</taxon>
        <taxon>Cytophagales</taxon>
        <taxon>Spirosomataceae</taxon>
        <taxon>Salmonirosea</taxon>
    </lineage>
</organism>
<dbReference type="RefSeq" id="WP_152760964.1">
    <property type="nucleotide sequence ID" value="NZ_WHLY01000002.1"/>
</dbReference>
<evidence type="ECO:0000313" key="4">
    <source>
        <dbReference type="EMBL" id="MPR34601.1"/>
    </source>
</evidence>
<dbReference type="Gene3D" id="3.40.50.720">
    <property type="entry name" value="NAD(P)-binding Rossmann-like Domain"/>
    <property type="match status" value="1"/>
</dbReference>
<dbReference type="InterPro" id="IPR013549">
    <property type="entry name" value="DUF1731"/>
</dbReference>
<feature type="domain" description="NAD-dependent epimerase/dehydratase" evidence="2">
    <location>
        <begin position="5"/>
        <end position="219"/>
    </location>
</feature>
<dbReference type="Pfam" id="PF01370">
    <property type="entry name" value="Epimerase"/>
    <property type="match status" value="1"/>
</dbReference>
<accession>A0A7C9BGQ7</accession>
<dbReference type="NCBIfam" id="TIGR01777">
    <property type="entry name" value="yfcH"/>
    <property type="match status" value="1"/>
</dbReference>
<dbReference type="AlphaFoldDB" id="A0A7C9BGQ7"/>
<evidence type="ECO:0000313" key="5">
    <source>
        <dbReference type="Proteomes" id="UP000479293"/>
    </source>
</evidence>
<dbReference type="InterPro" id="IPR010099">
    <property type="entry name" value="SDR39U1"/>
</dbReference>
<reference evidence="4 5" key="1">
    <citation type="submission" date="2019-10" db="EMBL/GenBank/DDBJ databases">
        <title>Draft Genome Sequence of Cytophagaceae sp. SJW1-29.</title>
        <authorList>
            <person name="Choi A."/>
        </authorList>
    </citation>
    <scope>NUCLEOTIDE SEQUENCE [LARGE SCALE GENOMIC DNA]</scope>
    <source>
        <strain evidence="4 5">SJW1-29</strain>
    </source>
</reference>
<dbReference type="SUPFAM" id="SSF51735">
    <property type="entry name" value="NAD(P)-binding Rossmann-fold domains"/>
    <property type="match status" value="1"/>
</dbReference>